<dbReference type="RefSeq" id="WP_046436964.1">
    <property type="nucleotide sequence ID" value="NZ_CP010553.1"/>
</dbReference>
<name>A0A2N8I453_9BACT</name>
<keyword evidence="2 3" id="KW-0808">Transferase</keyword>
<proteinExistence type="inferred from homology"/>
<dbReference type="GO" id="GO:0006633">
    <property type="term" value="P:fatty acid biosynthetic process"/>
    <property type="evidence" value="ECO:0007669"/>
    <property type="project" value="InterPro"/>
</dbReference>
<dbReference type="EMBL" id="PJKN01000001">
    <property type="protein sequence ID" value="PNC57977.1"/>
    <property type="molecule type" value="Genomic_DNA"/>
</dbReference>
<dbReference type="PROSITE" id="PS52004">
    <property type="entry name" value="KS3_2"/>
    <property type="match status" value="1"/>
</dbReference>
<evidence type="ECO:0000313" key="5">
    <source>
        <dbReference type="Proteomes" id="UP000235914"/>
    </source>
</evidence>
<organism evidence="4 5">
    <name type="scientific">Akkermansia muciniphila</name>
    <dbReference type="NCBI Taxonomy" id="239935"/>
    <lineage>
        <taxon>Bacteria</taxon>
        <taxon>Pseudomonadati</taxon>
        <taxon>Verrucomicrobiota</taxon>
        <taxon>Verrucomicrobiia</taxon>
        <taxon>Verrucomicrobiales</taxon>
        <taxon>Akkermansiaceae</taxon>
        <taxon>Akkermansia</taxon>
    </lineage>
</organism>
<protein>
    <submittedName>
        <fullName evidence="4">Uncharacterized protein</fullName>
    </submittedName>
</protein>
<dbReference type="AlphaFoldDB" id="A0A2N8I453"/>
<sequence>MSFSGQGGSLAAVMMAGGKSLGSPEPRVCGLGLASGFGMGAAVHLAGVREGRRVLKPLSELWGEGNPWGDVLSGWIPDRELLCSRRNGPASQLALLLARQAVEDAGWGRKELRDAALIVGSSRGNASGWLSPWPGRRPMKILAVPNSLHSELASCVSIELGICGPYHVLASGCAAGLDAVGMAAMLMRQGVVKRALAIGLDLPLCRELLGTYWASGMLSRNGLNDPYGPLADGMCISEGGAAIALELSSAPGIYVKDYLVNSDAYSPLGMPEDGKSIAALLEAALKSRDGAVPLTVCPHASGTAGNSVSERAALKRVFKDGLPDLRMMKPWTGHAIGGSGILELALMLVFAREGVLPPNPPWATFPEGGACSAEELPLAGGRMLVKSAASMGGHNVVLSLAVDG</sequence>
<dbReference type="SUPFAM" id="SSF53901">
    <property type="entry name" value="Thiolase-like"/>
    <property type="match status" value="1"/>
</dbReference>
<dbReference type="PANTHER" id="PTHR11712:SF336">
    <property type="entry name" value="3-OXOACYL-[ACYL-CARRIER-PROTEIN] SYNTHASE, MITOCHONDRIAL"/>
    <property type="match status" value="1"/>
</dbReference>
<dbReference type="InterPro" id="IPR016039">
    <property type="entry name" value="Thiolase-like"/>
</dbReference>
<dbReference type="Pfam" id="PF00109">
    <property type="entry name" value="ketoacyl-synt"/>
    <property type="match status" value="1"/>
</dbReference>
<dbReference type="PROSITE" id="PS00606">
    <property type="entry name" value="KS3_1"/>
    <property type="match status" value="1"/>
</dbReference>
<dbReference type="Gene3D" id="3.40.47.10">
    <property type="match status" value="1"/>
</dbReference>
<evidence type="ECO:0000313" key="4">
    <source>
        <dbReference type="EMBL" id="PNC57977.1"/>
    </source>
</evidence>
<gene>
    <name evidence="4" type="ORF">CXU09_02680</name>
</gene>
<dbReference type="Pfam" id="PF02801">
    <property type="entry name" value="Ketoacyl-synt_C"/>
    <property type="match status" value="1"/>
</dbReference>
<dbReference type="PANTHER" id="PTHR11712">
    <property type="entry name" value="POLYKETIDE SYNTHASE-RELATED"/>
    <property type="match status" value="1"/>
</dbReference>
<dbReference type="InterPro" id="IPR018201">
    <property type="entry name" value="Ketoacyl_synth_AS"/>
</dbReference>
<evidence type="ECO:0000256" key="1">
    <source>
        <dbReference type="ARBA" id="ARBA00008467"/>
    </source>
</evidence>
<reference evidence="4 5" key="1">
    <citation type="journal article" date="2017" name="BMC Genomics">
        <title>Genome sequencing of 39 Akkermansia muciniphila isolates reveals its population structure, genomic and functional diverisity, and global distribution in mammalian gut microbiotas.</title>
        <authorList>
            <person name="Guo X."/>
            <person name="Li S."/>
            <person name="Zhang J."/>
            <person name="Wu F."/>
            <person name="Li X."/>
            <person name="Wu D."/>
            <person name="Zhang M."/>
            <person name="Ou Z."/>
            <person name="Jie Z."/>
            <person name="Yan Q."/>
            <person name="Li P."/>
            <person name="Yi J."/>
            <person name="Peng Y."/>
        </authorList>
    </citation>
    <scope>NUCLEOTIDE SEQUENCE [LARGE SCALE GENOMIC DNA]</scope>
    <source>
        <strain evidence="4 5">GP43</strain>
    </source>
</reference>
<comment type="caution">
    <text evidence="4">The sequence shown here is derived from an EMBL/GenBank/DDBJ whole genome shotgun (WGS) entry which is preliminary data.</text>
</comment>
<dbReference type="InterPro" id="IPR000794">
    <property type="entry name" value="Beta-ketoacyl_synthase"/>
</dbReference>
<evidence type="ECO:0000256" key="2">
    <source>
        <dbReference type="ARBA" id="ARBA00022679"/>
    </source>
</evidence>
<dbReference type="Proteomes" id="UP000235914">
    <property type="component" value="Unassembled WGS sequence"/>
</dbReference>
<accession>A0A2N8I453</accession>
<dbReference type="InterPro" id="IPR020841">
    <property type="entry name" value="PKS_Beta-ketoAc_synthase_dom"/>
</dbReference>
<dbReference type="InterPro" id="IPR014031">
    <property type="entry name" value="Ketoacyl_synth_C"/>
</dbReference>
<dbReference type="GO" id="GO:0005829">
    <property type="term" value="C:cytosol"/>
    <property type="evidence" value="ECO:0007669"/>
    <property type="project" value="TreeGrafter"/>
</dbReference>
<dbReference type="InterPro" id="IPR014030">
    <property type="entry name" value="Ketoacyl_synth_N"/>
</dbReference>
<comment type="similarity">
    <text evidence="1 3">Belongs to the thiolase-like superfamily. Beta-ketoacyl-ACP synthases family.</text>
</comment>
<evidence type="ECO:0000256" key="3">
    <source>
        <dbReference type="RuleBase" id="RU003694"/>
    </source>
</evidence>
<dbReference type="GO" id="GO:0004315">
    <property type="term" value="F:3-oxoacyl-[acyl-carrier-protein] synthase activity"/>
    <property type="evidence" value="ECO:0007669"/>
    <property type="project" value="InterPro"/>
</dbReference>